<gene>
    <name evidence="1" type="ORF">BD289DRAFT_443147</name>
</gene>
<proteinExistence type="predicted"/>
<evidence type="ECO:0000313" key="1">
    <source>
        <dbReference type="EMBL" id="PSR78941.1"/>
    </source>
</evidence>
<sequence length="65" mass="7115">MMSDGVLRSEYSRHITVVVRPSRATTNKSVSECLVCMRANVLVDVVPISASLRLAHNSGECFLAH</sequence>
<keyword evidence="2" id="KW-1185">Reference proteome</keyword>
<name>A0A2T2ZXF3_9PEZI</name>
<organism evidence="1 2">
    <name type="scientific">Coniella lustricola</name>
    <dbReference type="NCBI Taxonomy" id="2025994"/>
    <lineage>
        <taxon>Eukaryota</taxon>
        <taxon>Fungi</taxon>
        <taxon>Dikarya</taxon>
        <taxon>Ascomycota</taxon>
        <taxon>Pezizomycotina</taxon>
        <taxon>Sordariomycetes</taxon>
        <taxon>Sordariomycetidae</taxon>
        <taxon>Diaporthales</taxon>
        <taxon>Schizoparmaceae</taxon>
        <taxon>Coniella</taxon>
    </lineage>
</organism>
<dbReference type="EMBL" id="KZ678584">
    <property type="protein sequence ID" value="PSR78941.1"/>
    <property type="molecule type" value="Genomic_DNA"/>
</dbReference>
<evidence type="ECO:0000313" key="2">
    <source>
        <dbReference type="Proteomes" id="UP000241462"/>
    </source>
</evidence>
<dbReference type="Proteomes" id="UP000241462">
    <property type="component" value="Unassembled WGS sequence"/>
</dbReference>
<protein>
    <submittedName>
        <fullName evidence="1">Uncharacterized protein</fullName>
    </submittedName>
</protein>
<reference evidence="1 2" key="1">
    <citation type="journal article" date="2018" name="Mycol. Prog.">
        <title>Coniella lustricola, a new species from submerged detritus.</title>
        <authorList>
            <person name="Raudabaugh D.B."/>
            <person name="Iturriaga T."/>
            <person name="Carver A."/>
            <person name="Mondo S."/>
            <person name="Pangilinan J."/>
            <person name="Lipzen A."/>
            <person name="He G."/>
            <person name="Amirebrahimi M."/>
            <person name="Grigoriev I.V."/>
            <person name="Miller A.N."/>
        </authorList>
    </citation>
    <scope>NUCLEOTIDE SEQUENCE [LARGE SCALE GENOMIC DNA]</scope>
    <source>
        <strain evidence="1 2">B22-T-1</strain>
    </source>
</reference>
<dbReference type="AlphaFoldDB" id="A0A2T2ZXF3"/>
<accession>A0A2T2ZXF3</accession>
<dbReference type="InParanoid" id="A0A2T2ZXF3"/>